<evidence type="ECO:0000313" key="3">
    <source>
        <dbReference type="EMBL" id="HIX35761.1"/>
    </source>
</evidence>
<name>A0A9D1VI17_9LACO</name>
<feature type="coiled-coil region" evidence="1">
    <location>
        <begin position="33"/>
        <end position="71"/>
    </location>
</feature>
<gene>
    <name evidence="3" type="ORF">H9856_05145</name>
</gene>
<accession>A0A9D1VI17</accession>
<reference evidence="3" key="1">
    <citation type="journal article" date="2021" name="PeerJ">
        <title>Extensive microbial diversity within the chicken gut microbiome revealed by metagenomics and culture.</title>
        <authorList>
            <person name="Gilroy R."/>
            <person name="Ravi A."/>
            <person name="Getino M."/>
            <person name="Pursley I."/>
            <person name="Horton D.L."/>
            <person name="Alikhan N.F."/>
            <person name="Baker D."/>
            <person name="Gharbi K."/>
            <person name="Hall N."/>
            <person name="Watson M."/>
            <person name="Adriaenssens E.M."/>
            <person name="Foster-Nyarko E."/>
            <person name="Jarju S."/>
            <person name="Secka A."/>
            <person name="Antonio M."/>
            <person name="Oren A."/>
            <person name="Chaudhuri R.R."/>
            <person name="La Ragione R."/>
            <person name="Hildebrand F."/>
            <person name="Pallen M.J."/>
        </authorList>
    </citation>
    <scope>NUCLEOTIDE SEQUENCE</scope>
    <source>
        <strain evidence="3">ChiSxjej3B15-572</strain>
    </source>
</reference>
<protein>
    <submittedName>
        <fullName evidence="3">DUF948 domain-containing protein</fullName>
    </submittedName>
</protein>
<dbReference type="SUPFAM" id="SSF58104">
    <property type="entry name" value="Methyl-accepting chemotaxis protein (MCP) signaling domain"/>
    <property type="match status" value="1"/>
</dbReference>
<dbReference type="Gene3D" id="1.10.287.950">
    <property type="entry name" value="Methyl-accepting chemotaxis protein"/>
    <property type="match status" value="1"/>
</dbReference>
<dbReference type="EMBL" id="DXFH01000022">
    <property type="protein sequence ID" value="HIX35761.1"/>
    <property type="molecule type" value="Genomic_DNA"/>
</dbReference>
<sequence>MTTGEIAALIAAIAFLILVIWIGWFLSKTVKSLNTTVSQLSKLTDDADNLSKELEDVLSNTNQLLADVNDKAEKLDPAIQAVADVGQSVSDVNNASRQLVEKINSRANSRSSRMINGLSKMAFMMAGHFRNKRNERKEK</sequence>
<keyword evidence="2" id="KW-1133">Transmembrane helix</keyword>
<dbReference type="Proteomes" id="UP000824231">
    <property type="component" value="Unassembled WGS sequence"/>
</dbReference>
<comment type="caution">
    <text evidence="3">The sequence shown here is derived from an EMBL/GenBank/DDBJ whole genome shotgun (WGS) entry which is preliminary data.</text>
</comment>
<evidence type="ECO:0000313" key="4">
    <source>
        <dbReference type="Proteomes" id="UP000824231"/>
    </source>
</evidence>
<feature type="transmembrane region" description="Helical" evidence="2">
    <location>
        <begin position="6"/>
        <end position="26"/>
    </location>
</feature>
<dbReference type="PANTHER" id="PTHR40070">
    <property type="entry name" value="UPF0478 PROTEIN YTXG"/>
    <property type="match status" value="1"/>
</dbReference>
<reference evidence="3" key="2">
    <citation type="submission" date="2021-04" db="EMBL/GenBank/DDBJ databases">
        <authorList>
            <person name="Gilroy R."/>
        </authorList>
    </citation>
    <scope>NUCLEOTIDE SEQUENCE</scope>
    <source>
        <strain evidence="3">ChiSxjej3B15-572</strain>
    </source>
</reference>
<dbReference type="Pfam" id="PF06103">
    <property type="entry name" value="DUF948"/>
    <property type="match status" value="1"/>
</dbReference>
<keyword evidence="1" id="KW-0175">Coiled coil</keyword>
<dbReference type="InterPro" id="IPR009293">
    <property type="entry name" value="UPF0478"/>
</dbReference>
<proteinExistence type="predicted"/>
<dbReference type="PANTHER" id="PTHR40070:SF1">
    <property type="entry name" value="UPF0478 PROTEIN YTXG"/>
    <property type="match status" value="1"/>
</dbReference>
<keyword evidence="2" id="KW-0472">Membrane</keyword>
<evidence type="ECO:0000256" key="2">
    <source>
        <dbReference type="SAM" id="Phobius"/>
    </source>
</evidence>
<keyword evidence="2" id="KW-0812">Transmembrane</keyword>
<organism evidence="3 4">
    <name type="scientific">Candidatus Limosilactobacillus merdigallinarum</name>
    <dbReference type="NCBI Taxonomy" id="2838652"/>
    <lineage>
        <taxon>Bacteria</taxon>
        <taxon>Bacillati</taxon>
        <taxon>Bacillota</taxon>
        <taxon>Bacilli</taxon>
        <taxon>Lactobacillales</taxon>
        <taxon>Lactobacillaceae</taxon>
        <taxon>Limosilactobacillus</taxon>
    </lineage>
</organism>
<dbReference type="AlphaFoldDB" id="A0A9D1VI17"/>
<evidence type="ECO:0000256" key="1">
    <source>
        <dbReference type="SAM" id="Coils"/>
    </source>
</evidence>